<sequence>MKNNFPAREHFLELQSFLVVLILNDPYVNVEKCALDHCPQPPHKPNGTTVPSQGNLPLATNLPLWSFHCYLNIKMICARTLAP</sequence>
<protein>
    <submittedName>
        <fullName evidence="1">Uncharacterized protein</fullName>
    </submittedName>
</protein>
<proteinExistence type="predicted"/>
<reference evidence="1 2" key="1">
    <citation type="submission" date="2024-03" db="EMBL/GenBank/DDBJ databases">
        <authorList>
            <person name="Gkanogiannis A."/>
            <person name="Becerra Lopez-Lavalle L."/>
        </authorList>
    </citation>
    <scope>NUCLEOTIDE SEQUENCE [LARGE SCALE GENOMIC DNA]</scope>
</reference>
<gene>
    <name evidence="1" type="ORF">CITCOLO1_LOCUS1911</name>
</gene>
<accession>A0ABP0XQ56</accession>
<name>A0ABP0XQ56_9ROSI</name>
<evidence type="ECO:0000313" key="1">
    <source>
        <dbReference type="EMBL" id="CAK9310292.1"/>
    </source>
</evidence>
<evidence type="ECO:0000313" key="2">
    <source>
        <dbReference type="Proteomes" id="UP001642487"/>
    </source>
</evidence>
<organism evidence="1 2">
    <name type="scientific">Citrullus colocynthis</name>
    <name type="common">colocynth</name>
    <dbReference type="NCBI Taxonomy" id="252529"/>
    <lineage>
        <taxon>Eukaryota</taxon>
        <taxon>Viridiplantae</taxon>
        <taxon>Streptophyta</taxon>
        <taxon>Embryophyta</taxon>
        <taxon>Tracheophyta</taxon>
        <taxon>Spermatophyta</taxon>
        <taxon>Magnoliopsida</taxon>
        <taxon>eudicotyledons</taxon>
        <taxon>Gunneridae</taxon>
        <taxon>Pentapetalae</taxon>
        <taxon>rosids</taxon>
        <taxon>fabids</taxon>
        <taxon>Cucurbitales</taxon>
        <taxon>Cucurbitaceae</taxon>
        <taxon>Benincaseae</taxon>
        <taxon>Citrullus</taxon>
    </lineage>
</organism>
<dbReference type="EMBL" id="OZ021735">
    <property type="protein sequence ID" value="CAK9310292.1"/>
    <property type="molecule type" value="Genomic_DNA"/>
</dbReference>
<keyword evidence="2" id="KW-1185">Reference proteome</keyword>
<dbReference type="Proteomes" id="UP001642487">
    <property type="component" value="Chromosome 1"/>
</dbReference>